<dbReference type="RefSeq" id="WP_306856260.1">
    <property type="nucleotide sequence ID" value="NZ_CP132968.1"/>
</dbReference>
<sequence>MRSLVNVIVLFPKQEVARSIRNLLVRSGFEVTAVCATGAQVVQRMEGVEEGLVVCGYKCSDMIYSELREYLSEEVKMLLIASRQYLDDCVYPNVVGLSMPLKGYELVEKTREIVTEISEKQRRRKQRPKQRTREEVRLLEEVKELLMQNNQITESEAHAYIQQRSMNSGVGLIEMAKMIKESLTYQN</sequence>
<evidence type="ECO:0000313" key="2">
    <source>
        <dbReference type="EMBL" id="WMD15618.1"/>
    </source>
</evidence>
<dbReference type="Gene3D" id="1.10.10.10">
    <property type="entry name" value="Winged helix-like DNA-binding domain superfamily/Winged helix DNA-binding domain"/>
    <property type="match status" value="1"/>
</dbReference>
<dbReference type="EMBL" id="CP132968">
    <property type="protein sequence ID" value="WMD15618.1"/>
    <property type="molecule type" value="Genomic_DNA"/>
</dbReference>
<dbReference type="InterPro" id="IPR036388">
    <property type="entry name" value="WH-like_DNA-bd_sf"/>
</dbReference>
<organism evidence="2 3">
    <name type="scientific">Anaerostipes hadrus</name>
    <dbReference type="NCBI Taxonomy" id="649756"/>
    <lineage>
        <taxon>Bacteria</taxon>
        <taxon>Bacillati</taxon>
        <taxon>Bacillota</taxon>
        <taxon>Clostridia</taxon>
        <taxon>Lachnospirales</taxon>
        <taxon>Lachnospiraceae</taxon>
        <taxon>Anaerostipes</taxon>
    </lineage>
</organism>
<evidence type="ECO:0000313" key="3">
    <source>
        <dbReference type="Proteomes" id="UP001243496"/>
    </source>
</evidence>
<accession>A0AAQ3GNP8</accession>
<dbReference type="SUPFAM" id="SSF52172">
    <property type="entry name" value="CheY-like"/>
    <property type="match status" value="1"/>
</dbReference>
<dbReference type="PROSITE" id="PS50921">
    <property type="entry name" value="ANTAR"/>
    <property type="match status" value="1"/>
</dbReference>
<dbReference type="InterPro" id="IPR011006">
    <property type="entry name" value="CheY-like_superfamily"/>
</dbReference>
<proteinExistence type="predicted"/>
<dbReference type="AlphaFoldDB" id="A0AAQ3GNP8"/>
<dbReference type="InterPro" id="IPR005561">
    <property type="entry name" value="ANTAR"/>
</dbReference>
<feature type="domain" description="ANTAR" evidence="1">
    <location>
        <begin position="119"/>
        <end position="180"/>
    </location>
</feature>
<evidence type="ECO:0000259" key="1">
    <source>
        <dbReference type="PROSITE" id="PS50921"/>
    </source>
</evidence>
<name>A0AAQ3GNP8_ANAHA</name>
<dbReference type="Proteomes" id="UP001243496">
    <property type="component" value="Chromosome"/>
</dbReference>
<dbReference type="Pfam" id="PF03861">
    <property type="entry name" value="ANTAR"/>
    <property type="match status" value="1"/>
</dbReference>
<gene>
    <name evidence="2" type="ORF">RBI15_09525</name>
</gene>
<reference evidence="2" key="1">
    <citation type="submission" date="2023-08" db="EMBL/GenBank/DDBJ databases">
        <title>Complete Genome Sequences of butyrate producing Anaerostipes hadrus strains BA1 and GIF7 isolated from the terminal ileum of a healthy lean male.</title>
        <authorList>
            <person name="Low A."/>
            <person name="Sheludchenko M."/>
            <person name="Cheng H.E."/>
            <person name="Koh X.Q."/>
            <person name="Lee J."/>
        </authorList>
    </citation>
    <scope>NUCLEOTIDE SEQUENCE</scope>
    <source>
        <strain evidence="2">BA1</strain>
    </source>
</reference>
<protein>
    <submittedName>
        <fullName evidence="2">ANTAR domain-containing protein</fullName>
    </submittedName>
</protein>
<dbReference type="GO" id="GO:0003723">
    <property type="term" value="F:RNA binding"/>
    <property type="evidence" value="ECO:0007669"/>
    <property type="project" value="InterPro"/>
</dbReference>
<dbReference type="GeneID" id="92741630"/>